<comment type="caution">
    <text evidence="2">The sequence shown here is derived from an EMBL/GenBank/DDBJ whole genome shotgun (WGS) entry which is preliminary data.</text>
</comment>
<dbReference type="InterPro" id="IPR029787">
    <property type="entry name" value="Nucleotide_cyclase"/>
</dbReference>
<dbReference type="InterPro" id="IPR043128">
    <property type="entry name" value="Rev_trsase/Diguanyl_cyclase"/>
</dbReference>
<proteinExistence type="predicted"/>
<dbReference type="Gene3D" id="3.30.70.270">
    <property type="match status" value="1"/>
</dbReference>
<name>A0ABN1ZM41_9ACTN</name>
<accession>A0ABN1ZM41</accession>
<dbReference type="Proteomes" id="UP001501470">
    <property type="component" value="Unassembled WGS sequence"/>
</dbReference>
<dbReference type="InterPro" id="IPR000160">
    <property type="entry name" value="GGDEF_dom"/>
</dbReference>
<dbReference type="EMBL" id="BAAAQD010000001">
    <property type="protein sequence ID" value="GAA1500920.1"/>
    <property type="molecule type" value="Genomic_DNA"/>
</dbReference>
<sequence>MGAGAGIALARGPGHPLDRLLKSADDALYGAKAAGRNRARRASTAVPERA</sequence>
<organism evidence="2 3">
    <name type="scientific">Dactylosporangium maewongense</name>
    <dbReference type="NCBI Taxonomy" id="634393"/>
    <lineage>
        <taxon>Bacteria</taxon>
        <taxon>Bacillati</taxon>
        <taxon>Actinomycetota</taxon>
        <taxon>Actinomycetes</taxon>
        <taxon>Micromonosporales</taxon>
        <taxon>Micromonosporaceae</taxon>
        <taxon>Dactylosporangium</taxon>
    </lineage>
</organism>
<reference evidence="2 3" key="1">
    <citation type="journal article" date="2019" name="Int. J. Syst. Evol. Microbiol.">
        <title>The Global Catalogue of Microorganisms (GCM) 10K type strain sequencing project: providing services to taxonomists for standard genome sequencing and annotation.</title>
        <authorList>
            <consortium name="The Broad Institute Genomics Platform"/>
            <consortium name="The Broad Institute Genome Sequencing Center for Infectious Disease"/>
            <person name="Wu L."/>
            <person name="Ma J."/>
        </authorList>
    </citation>
    <scope>NUCLEOTIDE SEQUENCE [LARGE SCALE GENOMIC DNA]</scope>
    <source>
        <strain evidence="2 3">JCM 15933</strain>
    </source>
</reference>
<protein>
    <recommendedName>
        <fullName evidence="1">GGDEF domain-containing protein</fullName>
    </recommendedName>
</protein>
<evidence type="ECO:0000313" key="3">
    <source>
        <dbReference type="Proteomes" id="UP001501470"/>
    </source>
</evidence>
<evidence type="ECO:0000259" key="1">
    <source>
        <dbReference type="PROSITE" id="PS50887"/>
    </source>
</evidence>
<feature type="domain" description="GGDEF" evidence="1">
    <location>
        <begin position="1"/>
        <end position="44"/>
    </location>
</feature>
<keyword evidence="3" id="KW-1185">Reference proteome</keyword>
<dbReference type="SUPFAM" id="SSF55073">
    <property type="entry name" value="Nucleotide cyclase"/>
    <property type="match status" value="1"/>
</dbReference>
<gene>
    <name evidence="2" type="ORF">GCM10009827_008320</name>
</gene>
<dbReference type="PROSITE" id="PS50887">
    <property type="entry name" value="GGDEF"/>
    <property type="match status" value="1"/>
</dbReference>
<dbReference type="Pfam" id="PF00990">
    <property type="entry name" value="GGDEF"/>
    <property type="match status" value="1"/>
</dbReference>
<evidence type="ECO:0000313" key="2">
    <source>
        <dbReference type="EMBL" id="GAA1500920.1"/>
    </source>
</evidence>